<evidence type="ECO:0000313" key="4">
    <source>
        <dbReference type="EMBL" id="GAV74910.1"/>
    </source>
</evidence>
<protein>
    <submittedName>
        <fullName evidence="4">mTERF domain-containing protein</fullName>
    </submittedName>
</protein>
<evidence type="ECO:0000256" key="3">
    <source>
        <dbReference type="ARBA" id="ARBA00022946"/>
    </source>
</evidence>
<keyword evidence="5" id="KW-1185">Reference proteome</keyword>
<dbReference type="Gene3D" id="1.25.70.10">
    <property type="entry name" value="Transcription termination factor 3, mitochondrial"/>
    <property type="match status" value="1"/>
</dbReference>
<feature type="non-terminal residue" evidence="4">
    <location>
        <position position="1"/>
    </location>
</feature>
<evidence type="ECO:0000256" key="1">
    <source>
        <dbReference type="ARBA" id="ARBA00007692"/>
    </source>
</evidence>
<keyword evidence="2" id="KW-0805">Transcription regulation</keyword>
<organism evidence="4 5">
    <name type="scientific">Cephalotus follicularis</name>
    <name type="common">Albany pitcher plant</name>
    <dbReference type="NCBI Taxonomy" id="3775"/>
    <lineage>
        <taxon>Eukaryota</taxon>
        <taxon>Viridiplantae</taxon>
        <taxon>Streptophyta</taxon>
        <taxon>Embryophyta</taxon>
        <taxon>Tracheophyta</taxon>
        <taxon>Spermatophyta</taxon>
        <taxon>Magnoliopsida</taxon>
        <taxon>eudicotyledons</taxon>
        <taxon>Gunneridae</taxon>
        <taxon>Pentapetalae</taxon>
        <taxon>rosids</taxon>
        <taxon>fabids</taxon>
        <taxon>Oxalidales</taxon>
        <taxon>Cephalotaceae</taxon>
        <taxon>Cephalotus</taxon>
    </lineage>
</organism>
<name>A0A1Q3C3W9_CEPFO</name>
<dbReference type="FunFam" id="1.25.70.10:FF:000001">
    <property type="entry name" value="Mitochondrial transcription termination factor-like"/>
    <property type="match status" value="1"/>
</dbReference>
<reference evidence="5" key="1">
    <citation type="submission" date="2016-04" db="EMBL/GenBank/DDBJ databases">
        <title>Cephalotus genome sequencing.</title>
        <authorList>
            <person name="Fukushima K."/>
            <person name="Hasebe M."/>
            <person name="Fang X."/>
        </authorList>
    </citation>
    <scope>NUCLEOTIDE SEQUENCE [LARGE SCALE GENOMIC DNA]</scope>
    <source>
        <strain evidence="5">cv. St1</strain>
    </source>
</reference>
<sequence length="340" mass="39035">ESALSASKHVHFETPDKPNSAIDFFKKHGFSQTQITKTIRAYPRLLMSNAEKTMSPKVEFFYSKGFSMSDVSKIFATKPQLFQSSLKKKIIPCFNFLNNFLKSEEKTILAIKRYPHVITSDTEALIMPKIKILREIGVPLSIAAALAQTPGVVIFCSTDRFSEVVKEVKSMGFNPLSPMFVVATRAVAELSKSTRERKIDIYKRWGWSKEEVLVAFGKHPMMFRISEIKIMRGMDFFVNKMGWESIYMAKYPYLLGLSMEKRILPRCSVIQILYSKGLISRSNFAYPLVISEEMFLQNYVTPYEDQVPHLVKLYQEKMDLSNKSGMRVGKEHVEATKEQL</sequence>
<evidence type="ECO:0000256" key="2">
    <source>
        <dbReference type="ARBA" id="ARBA00022472"/>
    </source>
</evidence>
<proteinExistence type="inferred from homology"/>
<dbReference type="InterPro" id="IPR038538">
    <property type="entry name" value="MTERF_sf"/>
</dbReference>
<dbReference type="SMART" id="SM00733">
    <property type="entry name" value="Mterf"/>
    <property type="match status" value="6"/>
</dbReference>
<dbReference type="EMBL" id="BDDD01001285">
    <property type="protein sequence ID" value="GAV74910.1"/>
    <property type="molecule type" value="Genomic_DNA"/>
</dbReference>
<keyword evidence="2" id="KW-0806">Transcription termination</keyword>
<keyword evidence="3" id="KW-0809">Transit peptide</keyword>
<dbReference type="GO" id="GO:0006353">
    <property type="term" value="P:DNA-templated transcription termination"/>
    <property type="evidence" value="ECO:0007669"/>
    <property type="project" value="UniProtKB-KW"/>
</dbReference>
<accession>A0A1Q3C3W9</accession>
<gene>
    <name evidence="4" type="ORF">CFOL_v3_18390</name>
</gene>
<comment type="similarity">
    <text evidence="1">Belongs to the mTERF family.</text>
</comment>
<dbReference type="OrthoDB" id="637682at2759"/>
<dbReference type="PANTHER" id="PTHR13068:SF166">
    <property type="entry name" value="TRANSCRIPTION TERMINATION FACTOR MTERF15, MITOCHONDRIAL-LIKE"/>
    <property type="match status" value="1"/>
</dbReference>
<keyword evidence="2" id="KW-0804">Transcription</keyword>
<dbReference type="PANTHER" id="PTHR13068">
    <property type="entry name" value="CGI-12 PROTEIN-RELATED"/>
    <property type="match status" value="1"/>
</dbReference>
<dbReference type="GO" id="GO:0003676">
    <property type="term" value="F:nucleic acid binding"/>
    <property type="evidence" value="ECO:0007669"/>
    <property type="project" value="InterPro"/>
</dbReference>
<dbReference type="AlphaFoldDB" id="A0A1Q3C3W9"/>
<dbReference type="Pfam" id="PF02536">
    <property type="entry name" value="mTERF"/>
    <property type="match status" value="1"/>
</dbReference>
<dbReference type="InParanoid" id="A0A1Q3C3W9"/>
<dbReference type="STRING" id="3775.A0A1Q3C3W9"/>
<dbReference type="Proteomes" id="UP000187406">
    <property type="component" value="Unassembled WGS sequence"/>
</dbReference>
<comment type="caution">
    <text evidence="4">The sequence shown here is derived from an EMBL/GenBank/DDBJ whole genome shotgun (WGS) entry which is preliminary data.</text>
</comment>
<evidence type="ECO:0000313" key="5">
    <source>
        <dbReference type="Proteomes" id="UP000187406"/>
    </source>
</evidence>
<dbReference type="InterPro" id="IPR003690">
    <property type="entry name" value="MTERF"/>
</dbReference>